<feature type="binding site" evidence="9">
    <location>
        <position position="40"/>
    </location>
    <ligand>
        <name>substrate</name>
    </ligand>
</feature>
<sequence length="162" mass="17529">MKAICPGSFDPCTHGHLDIIRRTAHLFDEVVVGVGTNTAKNSLFSPEERVEILDEALEGLPGVQVMTMSGLLVDFAREHGIGAIVKGLRFASDFDYELQMAQMNTRLSGIETILLPTAAQWSFVSSTLVREIALMGGDVSEFVPPAAAARIRARAADRGESR</sequence>
<keyword evidence="6 9" id="KW-0460">Magnesium</keyword>
<keyword evidence="5 9" id="KW-0067">ATP-binding</keyword>
<evidence type="ECO:0000256" key="2">
    <source>
        <dbReference type="ARBA" id="ARBA00022679"/>
    </source>
</evidence>
<comment type="caution">
    <text evidence="11">The sequence shown here is derived from an EMBL/GenBank/DDBJ whole genome shotgun (WGS) entry which is preliminary data.</text>
</comment>
<dbReference type="RefSeq" id="WP_094360614.1">
    <property type="nucleotide sequence ID" value="NZ_NMVK01000036.1"/>
</dbReference>
<dbReference type="CDD" id="cd02163">
    <property type="entry name" value="PPAT"/>
    <property type="match status" value="1"/>
</dbReference>
<comment type="subcellular location">
    <subcellularLocation>
        <location evidence="9">Cytoplasm</location>
    </subcellularLocation>
</comment>
<feature type="binding site" evidence="9">
    <location>
        <begin position="121"/>
        <end position="127"/>
    </location>
    <ligand>
        <name>ATP</name>
        <dbReference type="ChEBI" id="CHEBI:30616"/>
    </ligand>
</feature>
<dbReference type="PANTHER" id="PTHR21342:SF1">
    <property type="entry name" value="PHOSPHOPANTETHEINE ADENYLYLTRANSFERASE"/>
    <property type="match status" value="1"/>
</dbReference>
<feature type="site" description="Transition state stabilizer" evidence="9">
    <location>
        <position position="16"/>
    </location>
</feature>
<feature type="binding site" evidence="9">
    <location>
        <position position="72"/>
    </location>
    <ligand>
        <name>substrate</name>
    </ligand>
</feature>
<evidence type="ECO:0000259" key="10">
    <source>
        <dbReference type="Pfam" id="PF01467"/>
    </source>
</evidence>
<organism evidence="11 12">
    <name type="scientific">Enemella evansiae</name>
    <dbReference type="NCBI Taxonomy" id="2016499"/>
    <lineage>
        <taxon>Bacteria</taxon>
        <taxon>Bacillati</taxon>
        <taxon>Actinomycetota</taxon>
        <taxon>Actinomycetes</taxon>
        <taxon>Propionibacteriales</taxon>
        <taxon>Propionibacteriaceae</taxon>
        <taxon>Enemella</taxon>
    </lineage>
</organism>
<dbReference type="SUPFAM" id="SSF52374">
    <property type="entry name" value="Nucleotidylyl transferase"/>
    <property type="match status" value="1"/>
</dbReference>
<dbReference type="PANTHER" id="PTHR21342">
    <property type="entry name" value="PHOSPHOPANTETHEINE ADENYLYLTRANSFERASE"/>
    <property type="match status" value="1"/>
</dbReference>
<comment type="cofactor">
    <cofactor evidence="9">
        <name>Mg(2+)</name>
        <dbReference type="ChEBI" id="CHEBI:18420"/>
    </cofactor>
</comment>
<reference evidence="11 12" key="1">
    <citation type="submission" date="2017-07" db="EMBL/GenBank/DDBJ databases">
        <title>Draft whole genome sequences of clinical Proprionibacteriaceae strains.</title>
        <authorList>
            <person name="Bernier A.-M."/>
            <person name="Bernard K."/>
            <person name="Domingo M.-C."/>
        </authorList>
    </citation>
    <scope>NUCLEOTIDE SEQUENCE [LARGE SCALE GENOMIC DNA]</scope>
    <source>
        <strain evidence="11 12">NML 030167</strain>
    </source>
</reference>
<dbReference type="NCBIfam" id="TIGR01510">
    <property type="entry name" value="coaD_prev_kdtB"/>
    <property type="match status" value="1"/>
</dbReference>
<dbReference type="AlphaFoldDB" id="A0A255G647"/>
<keyword evidence="4 9" id="KW-0547">Nucleotide-binding</keyword>
<dbReference type="OrthoDB" id="9806661at2"/>
<dbReference type="NCBIfam" id="TIGR00125">
    <property type="entry name" value="cyt_tran_rel"/>
    <property type="match status" value="1"/>
</dbReference>
<evidence type="ECO:0000313" key="12">
    <source>
        <dbReference type="Proteomes" id="UP000215896"/>
    </source>
</evidence>
<evidence type="ECO:0000256" key="6">
    <source>
        <dbReference type="ARBA" id="ARBA00022842"/>
    </source>
</evidence>
<evidence type="ECO:0000256" key="8">
    <source>
        <dbReference type="ARBA" id="ARBA00029346"/>
    </source>
</evidence>
<evidence type="ECO:0000256" key="3">
    <source>
        <dbReference type="ARBA" id="ARBA00022695"/>
    </source>
</evidence>
<accession>A0A255G647</accession>
<feature type="binding site" evidence="9">
    <location>
        <position position="8"/>
    </location>
    <ligand>
        <name>substrate</name>
    </ligand>
</feature>
<dbReference type="GO" id="GO:0004595">
    <property type="term" value="F:pantetheine-phosphate adenylyltransferase activity"/>
    <property type="evidence" value="ECO:0007669"/>
    <property type="project" value="UniProtKB-UniRule"/>
</dbReference>
<keyword evidence="7 9" id="KW-0173">Coenzyme A biosynthesis</keyword>
<dbReference type="UniPathway" id="UPA00241">
    <property type="reaction ID" value="UER00355"/>
</dbReference>
<gene>
    <name evidence="9" type="primary">coaD</name>
    <name evidence="11" type="ORF">CGZ94_18760</name>
</gene>
<keyword evidence="3 9" id="KW-0548">Nucleotidyltransferase</keyword>
<dbReference type="GO" id="GO:0015937">
    <property type="term" value="P:coenzyme A biosynthetic process"/>
    <property type="evidence" value="ECO:0007669"/>
    <property type="project" value="UniProtKB-UniRule"/>
</dbReference>
<comment type="catalytic activity">
    <reaction evidence="8 9">
        <text>(R)-4'-phosphopantetheine + ATP + H(+) = 3'-dephospho-CoA + diphosphate</text>
        <dbReference type="Rhea" id="RHEA:19801"/>
        <dbReference type="ChEBI" id="CHEBI:15378"/>
        <dbReference type="ChEBI" id="CHEBI:30616"/>
        <dbReference type="ChEBI" id="CHEBI:33019"/>
        <dbReference type="ChEBI" id="CHEBI:57328"/>
        <dbReference type="ChEBI" id="CHEBI:61723"/>
        <dbReference type="EC" id="2.7.7.3"/>
    </reaction>
</comment>
<accession>A0A4R6LV83</accession>
<evidence type="ECO:0000256" key="5">
    <source>
        <dbReference type="ARBA" id="ARBA00022840"/>
    </source>
</evidence>
<evidence type="ECO:0000256" key="4">
    <source>
        <dbReference type="ARBA" id="ARBA00022741"/>
    </source>
</evidence>
<comment type="function">
    <text evidence="9">Reversibly transfers an adenylyl group from ATP to 4'-phosphopantetheine, yielding dephospho-CoA (dPCoA) and pyrophosphate.</text>
</comment>
<keyword evidence="12" id="KW-1185">Reference proteome</keyword>
<evidence type="ECO:0000256" key="1">
    <source>
        <dbReference type="ARBA" id="ARBA00022490"/>
    </source>
</evidence>
<keyword evidence="1 9" id="KW-0963">Cytoplasm</keyword>
<dbReference type="HAMAP" id="MF_00151">
    <property type="entry name" value="PPAT_bact"/>
    <property type="match status" value="1"/>
</dbReference>
<dbReference type="Gene3D" id="3.40.50.620">
    <property type="entry name" value="HUPs"/>
    <property type="match status" value="1"/>
</dbReference>
<comment type="pathway">
    <text evidence="9">Cofactor biosynthesis; coenzyme A biosynthesis; CoA from (R)-pantothenate: step 4/5.</text>
</comment>
<comment type="similarity">
    <text evidence="9">Belongs to the bacterial CoaD family.</text>
</comment>
<dbReference type="GO" id="GO:0005737">
    <property type="term" value="C:cytoplasm"/>
    <property type="evidence" value="ECO:0007669"/>
    <property type="project" value="UniProtKB-SubCell"/>
</dbReference>
<dbReference type="EC" id="2.7.7.3" evidence="9"/>
<name>A0A255G647_9ACTN</name>
<dbReference type="EMBL" id="NMVO01000017">
    <property type="protein sequence ID" value="OYO09693.1"/>
    <property type="molecule type" value="Genomic_DNA"/>
</dbReference>
<feature type="binding site" evidence="9">
    <location>
        <position position="86"/>
    </location>
    <ligand>
        <name>substrate</name>
    </ligand>
</feature>
<feature type="binding site" evidence="9">
    <location>
        <begin position="8"/>
        <end position="9"/>
    </location>
    <ligand>
        <name>ATP</name>
        <dbReference type="ChEBI" id="CHEBI:30616"/>
    </ligand>
</feature>
<dbReference type="GO" id="GO:0005524">
    <property type="term" value="F:ATP binding"/>
    <property type="evidence" value="ECO:0007669"/>
    <property type="project" value="UniProtKB-KW"/>
</dbReference>
<evidence type="ECO:0000313" key="11">
    <source>
        <dbReference type="EMBL" id="OYO09693.1"/>
    </source>
</evidence>
<dbReference type="InterPro" id="IPR014729">
    <property type="entry name" value="Rossmann-like_a/b/a_fold"/>
</dbReference>
<comment type="subunit">
    <text evidence="9">Homohexamer.</text>
</comment>
<dbReference type="InterPro" id="IPR004821">
    <property type="entry name" value="Cyt_trans-like"/>
</dbReference>
<feature type="binding site" evidence="9">
    <location>
        <position position="16"/>
    </location>
    <ligand>
        <name>ATP</name>
        <dbReference type="ChEBI" id="CHEBI:30616"/>
    </ligand>
</feature>
<dbReference type="Proteomes" id="UP000215896">
    <property type="component" value="Unassembled WGS sequence"/>
</dbReference>
<dbReference type="PRINTS" id="PR01020">
    <property type="entry name" value="LPSBIOSNTHSS"/>
</dbReference>
<dbReference type="InterPro" id="IPR001980">
    <property type="entry name" value="PPAT"/>
</dbReference>
<protein>
    <recommendedName>
        <fullName evidence="9">Phosphopantetheine adenylyltransferase</fullName>
        <ecNumber evidence="9">2.7.7.3</ecNumber>
    </recommendedName>
    <alternativeName>
        <fullName evidence="9">Dephospho-CoA pyrophosphorylase</fullName>
    </alternativeName>
    <alternativeName>
        <fullName evidence="9">Pantetheine-phosphate adenylyltransferase</fullName>
        <shortName evidence="9">PPAT</shortName>
    </alternativeName>
</protein>
<keyword evidence="2 9" id="KW-0808">Transferase</keyword>
<feature type="domain" description="Cytidyltransferase-like" evidence="10">
    <location>
        <begin position="4"/>
        <end position="131"/>
    </location>
</feature>
<evidence type="ECO:0000256" key="7">
    <source>
        <dbReference type="ARBA" id="ARBA00022993"/>
    </source>
</evidence>
<evidence type="ECO:0000256" key="9">
    <source>
        <dbReference type="HAMAP-Rule" id="MF_00151"/>
    </source>
</evidence>
<feature type="binding site" evidence="9">
    <location>
        <begin position="87"/>
        <end position="89"/>
    </location>
    <ligand>
        <name>ATP</name>
        <dbReference type="ChEBI" id="CHEBI:30616"/>
    </ligand>
</feature>
<dbReference type="Pfam" id="PF01467">
    <property type="entry name" value="CTP_transf_like"/>
    <property type="match status" value="1"/>
</dbReference>
<proteinExistence type="inferred from homology"/>
<feature type="binding site" evidence="9">
    <location>
        <position position="97"/>
    </location>
    <ligand>
        <name>ATP</name>
        <dbReference type="ChEBI" id="CHEBI:30616"/>
    </ligand>
</feature>